<organism evidence="2 3">
    <name type="scientific">Sphagnum jensenii</name>
    <dbReference type="NCBI Taxonomy" id="128206"/>
    <lineage>
        <taxon>Eukaryota</taxon>
        <taxon>Viridiplantae</taxon>
        <taxon>Streptophyta</taxon>
        <taxon>Embryophyta</taxon>
        <taxon>Bryophyta</taxon>
        <taxon>Sphagnophytina</taxon>
        <taxon>Sphagnopsida</taxon>
        <taxon>Sphagnales</taxon>
        <taxon>Sphagnaceae</taxon>
        <taxon>Sphagnum</taxon>
    </lineage>
</organism>
<dbReference type="Pfam" id="PF13424">
    <property type="entry name" value="TPR_12"/>
    <property type="match status" value="2"/>
</dbReference>
<feature type="region of interest" description="Disordered" evidence="1">
    <location>
        <begin position="1"/>
        <end position="87"/>
    </location>
</feature>
<name>A0ABP0VMW5_9BRYO</name>
<protein>
    <recommendedName>
        <fullName evidence="4">Kinesin light chain</fullName>
    </recommendedName>
</protein>
<keyword evidence="3" id="KW-1185">Reference proteome</keyword>
<dbReference type="InterPro" id="IPR019734">
    <property type="entry name" value="TPR_rpt"/>
</dbReference>
<evidence type="ECO:0000313" key="3">
    <source>
        <dbReference type="Proteomes" id="UP001497444"/>
    </source>
</evidence>
<reference evidence="2 3" key="1">
    <citation type="submission" date="2024-02" db="EMBL/GenBank/DDBJ databases">
        <authorList>
            <consortium name="ELIXIR-Norway"/>
            <consortium name="Elixir Norway"/>
        </authorList>
    </citation>
    <scope>NUCLEOTIDE SEQUENCE [LARGE SCALE GENOMIC DNA]</scope>
</reference>
<dbReference type="Pfam" id="PF13176">
    <property type="entry name" value="TPR_7"/>
    <property type="match status" value="1"/>
</dbReference>
<evidence type="ECO:0000313" key="2">
    <source>
        <dbReference type="EMBL" id="CAK9255542.1"/>
    </source>
</evidence>
<gene>
    <name evidence="2" type="ORF">CSSPJE1EN1_LOCUS1020</name>
</gene>
<feature type="compositionally biased region" description="Basic residues" evidence="1">
    <location>
        <begin position="42"/>
        <end position="51"/>
    </location>
</feature>
<dbReference type="PANTHER" id="PTHR46284">
    <property type="entry name" value="PROTEIN KINESIN LIGHT CHAIN-RELATED 3"/>
    <property type="match status" value="1"/>
</dbReference>
<dbReference type="InterPro" id="IPR011990">
    <property type="entry name" value="TPR-like_helical_dom_sf"/>
</dbReference>
<sequence>MPPHSSTSFEAMPDAVMDAGTTRWPSETPCKPSSLWSIAKKSPWRSFKKSSSKISPRLSPPKDLPKKASSMSHEKKTKPTGSKVLANEKSSQDFLQEDIHGEIGQAHHDKTSSVDDNIVVVFQNGRMVNDKVEELRLGLEEEQEQSHDDVHEISSAVARGIGAEVGTHKSIPIAFLDAYMKDEGPAIDSNVGPYLIKIAKAHASGENPVKGLEYCIRAVKYYEGKEAHHDDGESSSLNLVISLHVLAALHCQLGQYEDAVSVLERSLTIPDMNQGEEHALAIFAGHMQLGDTLNLAGKQGPALQSYHAALQVQKSVVGEFDLSVAETCNYIAEAHLQAMEFVDAKKMCGHALLIHTNHCDSGSLEEARDRKLLATIHTAEGDHGKALDSLVYANSIFVEHAEEVDVATTNSSIGDCLLALGRDGEALLCYEKVLMDFKNLKGDNHSLVASAFVNLAEFHLRTNKPGEAKSYCEAALRIYGKQGAGHAPGDVAHGLADIAAILEQLNEKETALFLLQRAFNILDKSPGSQIAVSGIEAQIGILHYMMQDFELALDALRSAAGKIKDGIGKTTALFGMILNQIGLTLVELGDIKQAAAVFEEAKDVFEQTSGADHLDTLDVCNNLAGTYDALGRIEDAITLLEEMLEVKEEKLGTMHPDVQDDRQRLHELLNQQGRMTSHKKSRKLVELLSNARKVFQTSK</sequence>
<dbReference type="PANTHER" id="PTHR46284:SF5">
    <property type="entry name" value="PROTEIN KINESIN LIGHT CHAIN-RELATED 3"/>
    <property type="match status" value="1"/>
</dbReference>
<evidence type="ECO:0008006" key="4">
    <source>
        <dbReference type="Google" id="ProtNLM"/>
    </source>
</evidence>
<proteinExistence type="predicted"/>
<dbReference type="Proteomes" id="UP001497444">
    <property type="component" value="Chromosome 1"/>
</dbReference>
<evidence type="ECO:0000256" key="1">
    <source>
        <dbReference type="SAM" id="MobiDB-lite"/>
    </source>
</evidence>
<dbReference type="EMBL" id="OZ020096">
    <property type="protein sequence ID" value="CAK9255542.1"/>
    <property type="molecule type" value="Genomic_DNA"/>
</dbReference>
<dbReference type="Gene3D" id="1.25.40.10">
    <property type="entry name" value="Tetratricopeptide repeat domain"/>
    <property type="match status" value="3"/>
</dbReference>
<dbReference type="SUPFAM" id="SSF48452">
    <property type="entry name" value="TPR-like"/>
    <property type="match status" value="2"/>
</dbReference>
<accession>A0ABP0VMW5</accession>
<dbReference type="SMART" id="SM00028">
    <property type="entry name" value="TPR"/>
    <property type="match status" value="11"/>
</dbReference>